<reference evidence="2" key="1">
    <citation type="journal article" date="2023" name="Science">
        <title>Genome structures resolve the early diversification of teleost fishes.</title>
        <authorList>
            <person name="Parey E."/>
            <person name="Louis A."/>
            <person name="Montfort J."/>
            <person name="Bouchez O."/>
            <person name="Roques C."/>
            <person name="Iampietro C."/>
            <person name="Lluch J."/>
            <person name="Castinel A."/>
            <person name="Donnadieu C."/>
            <person name="Desvignes T."/>
            <person name="Floi Bucao C."/>
            <person name="Jouanno E."/>
            <person name="Wen M."/>
            <person name="Mejri S."/>
            <person name="Dirks R."/>
            <person name="Jansen H."/>
            <person name="Henkel C."/>
            <person name="Chen W.J."/>
            <person name="Zahm M."/>
            <person name="Cabau C."/>
            <person name="Klopp C."/>
            <person name="Thompson A.W."/>
            <person name="Robinson-Rechavi M."/>
            <person name="Braasch I."/>
            <person name="Lecointre G."/>
            <person name="Bobe J."/>
            <person name="Postlethwait J.H."/>
            <person name="Berthelot C."/>
            <person name="Roest Crollius H."/>
            <person name="Guiguen Y."/>
        </authorList>
    </citation>
    <scope>NUCLEOTIDE SEQUENCE</scope>
    <source>
        <strain evidence="2">WJC10195</strain>
    </source>
</reference>
<keyword evidence="3" id="KW-1185">Reference proteome</keyword>
<gene>
    <name evidence="2" type="ORF">SKAU_G00083740</name>
</gene>
<dbReference type="AlphaFoldDB" id="A0A9Q1FW76"/>
<sequence>MIEVHFSSTGPEAQNYYTALFISHSQTSSRTPGRTAPRRSCPPDEPLCLKRRAESREDRGAEGRRTCLKKQNRPSREERALCAPASGPATCWVTD</sequence>
<protein>
    <submittedName>
        <fullName evidence="2">Uncharacterized protein</fullName>
    </submittedName>
</protein>
<proteinExistence type="predicted"/>
<name>A0A9Q1FW76_SYNKA</name>
<dbReference type="Proteomes" id="UP001152622">
    <property type="component" value="Chromosome 3"/>
</dbReference>
<dbReference type="EMBL" id="JAINUF010000003">
    <property type="protein sequence ID" value="KAJ8368346.1"/>
    <property type="molecule type" value="Genomic_DNA"/>
</dbReference>
<evidence type="ECO:0000313" key="2">
    <source>
        <dbReference type="EMBL" id="KAJ8368346.1"/>
    </source>
</evidence>
<feature type="compositionally biased region" description="Basic and acidic residues" evidence="1">
    <location>
        <begin position="47"/>
        <end position="65"/>
    </location>
</feature>
<evidence type="ECO:0000256" key="1">
    <source>
        <dbReference type="SAM" id="MobiDB-lite"/>
    </source>
</evidence>
<organism evidence="2 3">
    <name type="scientific">Synaphobranchus kaupii</name>
    <name type="common">Kaup's arrowtooth eel</name>
    <dbReference type="NCBI Taxonomy" id="118154"/>
    <lineage>
        <taxon>Eukaryota</taxon>
        <taxon>Metazoa</taxon>
        <taxon>Chordata</taxon>
        <taxon>Craniata</taxon>
        <taxon>Vertebrata</taxon>
        <taxon>Euteleostomi</taxon>
        <taxon>Actinopterygii</taxon>
        <taxon>Neopterygii</taxon>
        <taxon>Teleostei</taxon>
        <taxon>Anguilliformes</taxon>
        <taxon>Synaphobranchidae</taxon>
        <taxon>Synaphobranchus</taxon>
    </lineage>
</organism>
<feature type="region of interest" description="Disordered" evidence="1">
    <location>
        <begin position="24"/>
        <end position="80"/>
    </location>
</feature>
<evidence type="ECO:0000313" key="3">
    <source>
        <dbReference type="Proteomes" id="UP001152622"/>
    </source>
</evidence>
<comment type="caution">
    <text evidence="2">The sequence shown here is derived from an EMBL/GenBank/DDBJ whole genome shotgun (WGS) entry which is preliminary data.</text>
</comment>
<accession>A0A9Q1FW76</accession>